<dbReference type="Pfam" id="PF03167">
    <property type="entry name" value="UDG"/>
    <property type="match status" value="1"/>
</dbReference>
<dbReference type="EMBL" id="CACRSQ010000010">
    <property type="protein sequence ID" value="VYT42849.1"/>
    <property type="molecule type" value="Genomic_DNA"/>
</dbReference>
<proteinExistence type="predicted"/>
<organism evidence="2">
    <name type="scientific">Anaerostipes caccae</name>
    <dbReference type="NCBI Taxonomy" id="105841"/>
    <lineage>
        <taxon>Bacteria</taxon>
        <taxon>Bacillati</taxon>
        <taxon>Bacillota</taxon>
        <taxon>Clostridia</taxon>
        <taxon>Lachnospirales</taxon>
        <taxon>Lachnospiraceae</taxon>
        <taxon>Anaerostipes</taxon>
    </lineage>
</organism>
<evidence type="ECO:0000313" key="2">
    <source>
        <dbReference type="EMBL" id="VYT42849.1"/>
    </source>
</evidence>
<dbReference type="InterPro" id="IPR005122">
    <property type="entry name" value="Uracil-DNA_glycosylase-like"/>
</dbReference>
<dbReference type="SUPFAM" id="SSF52141">
    <property type="entry name" value="Uracil-DNA glycosylase-like"/>
    <property type="match status" value="1"/>
</dbReference>
<name>A0A6N2WJD9_9FIRM</name>
<dbReference type="InterPro" id="IPR036895">
    <property type="entry name" value="Uracil-DNA_glycosylase-like_sf"/>
</dbReference>
<feature type="domain" description="Uracil-DNA glycosylase-like" evidence="1">
    <location>
        <begin position="58"/>
        <end position="146"/>
    </location>
</feature>
<evidence type="ECO:0000259" key="1">
    <source>
        <dbReference type="Pfam" id="PF03167"/>
    </source>
</evidence>
<accession>A0A6N2WJD9</accession>
<reference evidence="2" key="1">
    <citation type="submission" date="2019-11" db="EMBL/GenBank/DDBJ databases">
        <authorList>
            <person name="Feng L."/>
        </authorList>
    </citation>
    <scope>NUCLEOTIDE SEQUENCE</scope>
    <source>
        <strain evidence="2">AcaccaeLFYP115</strain>
    </source>
</reference>
<gene>
    <name evidence="2" type="ORF">ACLFYP115_03506</name>
</gene>
<protein>
    <submittedName>
        <fullName evidence="2">Uracil DNA glycosylase superfamily protein</fullName>
    </submittedName>
</protein>
<sequence length="207" mass="23638">MNIKKSLQSIDASGSNFYFNDVDVIPENINAVLINEVVPKDPENDFYGKQDGEYLSAAVRLFQNAGIEANTSEELLNLGIYITNAVKKPKSHTFLERSMIEESLPFLEKELALFPNVQVVMLMGDVAKKAMNMIAKRTTKRNVIPAVSTYKLRHSEIYYKNIRLMPSYIMTGKNILIEKSKFQMACEDISNMINMINRDPVFHLHQQ</sequence>
<dbReference type="Gene3D" id="3.40.470.10">
    <property type="entry name" value="Uracil-DNA glycosylase-like domain"/>
    <property type="match status" value="1"/>
</dbReference>
<dbReference type="AlphaFoldDB" id="A0A6N2WJD9"/>
<dbReference type="RefSeq" id="WP_006568526.1">
    <property type="nucleotide sequence ID" value="NZ_BAABZP010000001.1"/>
</dbReference>